<organism evidence="2 3">
    <name type="scientific">Rhodococcus opacus</name>
    <name type="common">Nocardia opaca</name>
    <dbReference type="NCBI Taxonomy" id="37919"/>
    <lineage>
        <taxon>Bacteria</taxon>
        <taxon>Bacillati</taxon>
        <taxon>Actinomycetota</taxon>
        <taxon>Actinomycetes</taxon>
        <taxon>Mycobacteriales</taxon>
        <taxon>Nocardiaceae</taxon>
        <taxon>Rhodococcus</taxon>
    </lineage>
</organism>
<dbReference type="NCBIfam" id="NF047509">
    <property type="entry name" value="Rv3131_FMN_oxido"/>
    <property type="match status" value="1"/>
</dbReference>
<dbReference type="Proteomes" id="UP000028488">
    <property type="component" value="Chromosome"/>
</dbReference>
<dbReference type="GO" id="GO:0016491">
    <property type="term" value="F:oxidoreductase activity"/>
    <property type="evidence" value="ECO:0007669"/>
    <property type="project" value="InterPro"/>
</dbReference>
<gene>
    <name evidence="2" type="ORF">EP51_04070</name>
</gene>
<reference evidence="2 3" key="1">
    <citation type="submission" date="2014-07" db="EMBL/GenBank/DDBJ databases">
        <title>Genome Sequence of Rhodococcus opacus Strain R7, a Biodegrader of Mono- and Polycyclic Aromatic Hydrocarbons.</title>
        <authorList>
            <person name="Di Gennaro P."/>
            <person name="Zampolli J."/>
            <person name="Presti I."/>
            <person name="Cappelletti M."/>
            <person name="D'Ursi P."/>
            <person name="Orro A."/>
            <person name="Mezzelani A."/>
            <person name="Milanesi L."/>
        </authorList>
    </citation>
    <scope>NUCLEOTIDE SEQUENCE [LARGE SCALE GENOMIC DNA]</scope>
    <source>
        <strain evidence="2 3">R7</strain>
    </source>
</reference>
<evidence type="ECO:0000313" key="2">
    <source>
        <dbReference type="EMBL" id="AII03829.1"/>
    </source>
</evidence>
<accession>A0A076EKA0</accession>
<dbReference type="PANTHER" id="PTHR23026">
    <property type="entry name" value="NADPH NITROREDUCTASE"/>
    <property type="match status" value="1"/>
</dbReference>
<dbReference type="InterPro" id="IPR050627">
    <property type="entry name" value="Nitroreductase/BluB"/>
</dbReference>
<dbReference type="AlphaFoldDB" id="A0A076EKA0"/>
<dbReference type="RefSeq" id="WP_200887691.1">
    <property type="nucleotide sequence ID" value="NZ_CP008947.1"/>
</dbReference>
<evidence type="ECO:0000256" key="1">
    <source>
        <dbReference type="SAM" id="MobiDB-lite"/>
    </source>
</evidence>
<dbReference type="Gene3D" id="3.40.109.10">
    <property type="entry name" value="NADH Oxidase"/>
    <property type="match status" value="1"/>
</dbReference>
<feature type="region of interest" description="Disordered" evidence="1">
    <location>
        <begin position="308"/>
        <end position="340"/>
    </location>
</feature>
<dbReference type="SUPFAM" id="SSF55469">
    <property type="entry name" value="FMN-dependent nitroreductase-like"/>
    <property type="match status" value="1"/>
</dbReference>
<evidence type="ECO:0008006" key="4">
    <source>
        <dbReference type="Google" id="ProtNLM"/>
    </source>
</evidence>
<feature type="region of interest" description="Disordered" evidence="1">
    <location>
        <begin position="199"/>
        <end position="235"/>
    </location>
</feature>
<proteinExistence type="predicted"/>
<dbReference type="EMBL" id="CP008947">
    <property type="protein sequence ID" value="AII03829.1"/>
    <property type="molecule type" value="Genomic_DNA"/>
</dbReference>
<dbReference type="InterPro" id="IPR000415">
    <property type="entry name" value="Nitroreductase-like"/>
</dbReference>
<evidence type="ECO:0000313" key="3">
    <source>
        <dbReference type="Proteomes" id="UP000028488"/>
    </source>
</evidence>
<dbReference type="eggNOG" id="COG0778">
    <property type="taxonomic scope" value="Bacteria"/>
</dbReference>
<name>A0A076EKA0_RHOOP</name>
<sequence length="340" mass="37277">MNTRELPVVPDRRTVESAVALACRAPSLHNSQPWRWVMGTSLRMYSDPDRLLPATDAFGRQMVISCGAALNHLEYAFTANRWRPAIERLPRSSDRQLLSTIGFVAAPTPTPTDFVARMAAAIERRRTERLPLDAPSAWRDTLEELVRITAGTGVELEDLGERSRPALEGASRRMTGLRHDNPTYQAELRWWSGRGLFPDGVPEQARPSDSQQHSVHLSREFPPGRASTPDGSPSEDRAAILLLSTSTDSRLDWLRSGEALSAVLLACTDRGLATCPVTHLTERAATRTMLRELSSGDGMPQVLIRVGAGTGVGEPSPTPRRPLSEVLVRERPAPGNLSGE</sequence>
<protein>
    <recommendedName>
        <fullName evidence="4">Nitroreductase domain-containing protein</fullName>
    </recommendedName>
</protein>
<dbReference type="PANTHER" id="PTHR23026:SF123">
    <property type="entry name" value="NAD(P)H NITROREDUCTASE RV3131-RELATED"/>
    <property type="match status" value="1"/>
</dbReference>